<dbReference type="Proteomes" id="UP000478052">
    <property type="component" value="Unassembled WGS sequence"/>
</dbReference>
<comment type="caution">
    <text evidence="2">The sequence shown here is derived from an EMBL/GenBank/DDBJ whole genome shotgun (WGS) entry which is preliminary data.</text>
</comment>
<dbReference type="InterPro" id="IPR012337">
    <property type="entry name" value="RNaseH-like_sf"/>
</dbReference>
<dbReference type="OrthoDB" id="6613683at2759"/>
<sequence length="230" mass="26382">EAIAIASKSNIGLPIMHVKQKRLKKIPKDLEVFICESSTLEKKPLISEKEFQTDLYYSILDNIISELDKRFTNNSDILCGISAFNPKGNHFLDYDLIVPLANHYSCDLESLKAELKIIKKSINVYEEKFKLKITDVFIFHAFLCEYQIAFTEMFKLCSISITIPISSSACERTFSCLKRIKSYLRNSLLDNNLSNLSVISVEKSEAKLLDIDEIIDTFSNSHNNRRIILK</sequence>
<gene>
    <name evidence="2" type="ORF">FWK35_00017896</name>
</gene>
<reference evidence="2 3" key="1">
    <citation type="submission" date="2019-08" db="EMBL/GenBank/DDBJ databases">
        <title>Whole genome of Aphis craccivora.</title>
        <authorList>
            <person name="Voronova N.V."/>
            <person name="Shulinski R.S."/>
            <person name="Bandarenka Y.V."/>
            <person name="Zhorov D.G."/>
            <person name="Warner D."/>
        </authorList>
    </citation>
    <scope>NUCLEOTIDE SEQUENCE [LARGE SCALE GENOMIC DNA]</scope>
    <source>
        <strain evidence="2">180601</strain>
        <tissue evidence="2">Whole Body</tissue>
    </source>
</reference>
<dbReference type="SUPFAM" id="SSF53098">
    <property type="entry name" value="Ribonuclease H-like"/>
    <property type="match status" value="1"/>
</dbReference>
<dbReference type="InterPro" id="IPR052958">
    <property type="entry name" value="IFN-induced_PKR_regulator"/>
</dbReference>
<dbReference type="InterPro" id="IPR008906">
    <property type="entry name" value="HATC_C_dom"/>
</dbReference>
<dbReference type="AlphaFoldDB" id="A0A6G0YQE1"/>
<dbReference type="Pfam" id="PF05699">
    <property type="entry name" value="Dimer_Tnp_hAT"/>
    <property type="match status" value="1"/>
</dbReference>
<organism evidence="2 3">
    <name type="scientific">Aphis craccivora</name>
    <name type="common">Cowpea aphid</name>
    <dbReference type="NCBI Taxonomy" id="307492"/>
    <lineage>
        <taxon>Eukaryota</taxon>
        <taxon>Metazoa</taxon>
        <taxon>Ecdysozoa</taxon>
        <taxon>Arthropoda</taxon>
        <taxon>Hexapoda</taxon>
        <taxon>Insecta</taxon>
        <taxon>Pterygota</taxon>
        <taxon>Neoptera</taxon>
        <taxon>Paraneoptera</taxon>
        <taxon>Hemiptera</taxon>
        <taxon>Sternorrhyncha</taxon>
        <taxon>Aphidomorpha</taxon>
        <taxon>Aphidoidea</taxon>
        <taxon>Aphididae</taxon>
        <taxon>Aphidini</taxon>
        <taxon>Aphis</taxon>
        <taxon>Aphis</taxon>
    </lineage>
</organism>
<feature type="non-terminal residue" evidence="2">
    <location>
        <position position="1"/>
    </location>
</feature>
<evidence type="ECO:0000259" key="1">
    <source>
        <dbReference type="Pfam" id="PF05699"/>
    </source>
</evidence>
<proteinExistence type="predicted"/>
<evidence type="ECO:0000313" key="3">
    <source>
        <dbReference type="Proteomes" id="UP000478052"/>
    </source>
</evidence>
<name>A0A6G0YQE1_APHCR</name>
<feature type="domain" description="HAT C-terminal dimerisation" evidence="1">
    <location>
        <begin position="145"/>
        <end position="196"/>
    </location>
</feature>
<dbReference type="PANTHER" id="PTHR46289:SF14">
    <property type="entry name" value="DUF4371 DOMAIN-CONTAINING PROTEIN"/>
    <property type="match status" value="1"/>
</dbReference>
<dbReference type="EMBL" id="VUJU01002906">
    <property type="protein sequence ID" value="KAF0759721.1"/>
    <property type="molecule type" value="Genomic_DNA"/>
</dbReference>
<protein>
    <submittedName>
        <fullName evidence="2">Zinc finger MYM-type protein 1-like</fullName>
    </submittedName>
</protein>
<dbReference type="GO" id="GO:0046983">
    <property type="term" value="F:protein dimerization activity"/>
    <property type="evidence" value="ECO:0007669"/>
    <property type="project" value="InterPro"/>
</dbReference>
<evidence type="ECO:0000313" key="2">
    <source>
        <dbReference type="EMBL" id="KAF0759721.1"/>
    </source>
</evidence>
<dbReference type="PANTHER" id="PTHR46289">
    <property type="entry name" value="52 KDA REPRESSOR OF THE INHIBITOR OF THE PROTEIN KINASE-LIKE PROTEIN-RELATED"/>
    <property type="match status" value="1"/>
</dbReference>
<accession>A0A6G0YQE1</accession>
<keyword evidence="3" id="KW-1185">Reference proteome</keyword>